<dbReference type="HOGENOM" id="CLU_496943_0_0_1"/>
<keyword evidence="2" id="KW-0812">Transmembrane</keyword>
<dbReference type="SMART" id="SM00320">
    <property type="entry name" value="WD40"/>
    <property type="match status" value="4"/>
</dbReference>
<dbReference type="PANTHER" id="PTHR19879">
    <property type="entry name" value="TRANSCRIPTION INITIATION FACTOR TFIID"/>
    <property type="match status" value="1"/>
</dbReference>
<dbReference type="InterPro" id="IPR036322">
    <property type="entry name" value="WD40_repeat_dom_sf"/>
</dbReference>
<reference evidence="4" key="1">
    <citation type="journal article" date="2014" name="Proc. Natl. Acad. Sci. U.S.A.">
        <title>Extensive sampling of basidiomycete genomes demonstrates inadequacy of the white-rot/brown-rot paradigm for wood decay fungi.</title>
        <authorList>
            <person name="Riley R."/>
            <person name="Salamov A.A."/>
            <person name="Brown D.W."/>
            <person name="Nagy L.G."/>
            <person name="Floudas D."/>
            <person name="Held B.W."/>
            <person name="Levasseur A."/>
            <person name="Lombard V."/>
            <person name="Morin E."/>
            <person name="Otillar R."/>
            <person name="Lindquist E.A."/>
            <person name="Sun H."/>
            <person name="LaButti K.M."/>
            <person name="Schmutz J."/>
            <person name="Jabbour D."/>
            <person name="Luo H."/>
            <person name="Baker S.E."/>
            <person name="Pisabarro A.G."/>
            <person name="Walton J.D."/>
            <person name="Blanchette R.A."/>
            <person name="Henrissat B."/>
            <person name="Martin F."/>
            <person name="Cullen D."/>
            <person name="Hibbett D.S."/>
            <person name="Grigoriev I.V."/>
        </authorList>
    </citation>
    <scope>NUCLEOTIDE SEQUENCE [LARGE SCALE GENOMIC DNA]</scope>
    <source>
        <strain evidence="4">FD-172 SS1</strain>
    </source>
</reference>
<dbReference type="EMBL" id="KL198056">
    <property type="protein sequence ID" value="KDQ11670.1"/>
    <property type="molecule type" value="Genomic_DNA"/>
</dbReference>
<gene>
    <name evidence="3" type="ORF">BOTBODRAFT_177065</name>
</gene>
<evidence type="ECO:0000256" key="2">
    <source>
        <dbReference type="SAM" id="Phobius"/>
    </source>
</evidence>
<keyword evidence="4" id="KW-1185">Reference proteome</keyword>
<dbReference type="PROSITE" id="PS50082">
    <property type="entry name" value="WD_REPEATS_2"/>
    <property type="match status" value="1"/>
</dbReference>
<proteinExistence type="predicted"/>
<dbReference type="InParanoid" id="A0A067MAE2"/>
<dbReference type="OrthoDB" id="3238562at2759"/>
<organism evidence="3 4">
    <name type="scientific">Botryobasidium botryosum (strain FD-172 SS1)</name>
    <dbReference type="NCBI Taxonomy" id="930990"/>
    <lineage>
        <taxon>Eukaryota</taxon>
        <taxon>Fungi</taxon>
        <taxon>Dikarya</taxon>
        <taxon>Basidiomycota</taxon>
        <taxon>Agaricomycotina</taxon>
        <taxon>Agaricomycetes</taxon>
        <taxon>Cantharellales</taxon>
        <taxon>Botryobasidiaceae</taxon>
        <taxon>Botryobasidium</taxon>
    </lineage>
</organism>
<evidence type="ECO:0000256" key="1">
    <source>
        <dbReference type="PROSITE-ProRule" id="PRU00221"/>
    </source>
</evidence>
<feature type="repeat" description="WD" evidence="1">
    <location>
        <begin position="14"/>
        <end position="45"/>
    </location>
</feature>
<dbReference type="Proteomes" id="UP000027195">
    <property type="component" value="Unassembled WGS sequence"/>
</dbReference>
<dbReference type="SUPFAM" id="SSF50978">
    <property type="entry name" value="WD40 repeat-like"/>
    <property type="match status" value="1"/>
</dbReference>
<dbReference type="Gene3D" id="2.130.10.10">
    <property type="entry name" value="YVTN repeat-like/Quinoprotein amine dehydrogenase"/>
    <property type="match status" value="1"/>
</dbReference>
<sequence>MHPSQDYVCQKVLRARHTSPITCLAFSPNGVFLASGGQDGRLFVWWSDGGESVCSINYDSPLQTLLWHPGQERLLISGYSDGCVIWSRFDLGHGSVSPRLCRKLSVFSGTPVKVLAFDPSTNCLAVGSGALIKVYQRKLITGRYVRLAVYQHEGEADIRSLTFVENGTRLMGSFLQDIIICWDPSSMKPVWSRSIGSKIGNLAVSPDASQIIVSNLCDGFDVYPLGPSLAAISTSFKAPSSSDRPLPALFVHGGGAVLGGCTSGNFPLWDLKTSALLQVLPHEYGGEIQAVAAYCQHDLNIWRIATSASNEDLQNTIRIWQAGVPSALAPSSQNILRRTRRQAYLGAFQGRELPPGVGIFLAGVLLLLLCKFLFPGGLFGQENRQHPVIAYAVPQYANPPSGIHCSTSECVDYRAPVQRVHYMPPPQTYRQNESSTRAYLAGYLHASLDGAKCILRRSLLYFYKVIIAVKYCLARLKHFVDSLVLGLYTAEQGMRAWAYLAE</sequence>
<dbReference type="PROSITE" id="PS50294">
    <property type="entry name" value="WD_REPEATS_REGION"/>
    <property type="match status" value="1"/>
</dbReference>
<dbReference type="InterPro" id="IPR015943">
    <property type="entry name" value="WD40/YVTN_repeat-like_dom_sf"/>
</dbReference>
<dbReference type="PANTHER" id="PTHR19879:SF9">
    <property type="entry name" value="TRANSCRIPTION INITIATION FACTOR TFIID SUBUNIT 5"/>
    <property type="match status" value="1"/>
</dbReference>
<accession>A0A067MAE2</accession>
<dbReference type="InterPro" id="IPR001680">
    <property type="entry name" value="WD40_rpt"/>
</dbReference>
<name>A0A067MAE2_BOTB1</name>
<feature type="transmembrane region" description="Helical" evidence="2">
    <location>
        <begin position="353"/>
        <end position="374"/>
    </location>
</feature>
<dbReference type="Pfam" id="PF00400">
    <property type="entry name" value="WD40"/>
    <property type="match status" value="1"/>
</dbReference>
<protein>
    <submittedName>
        <fullName evidence="3">Uncharacterized protein</fullName>
    </submittedName>
</protein>
<evidence type="ECO:0000313" key="3">
    <source>
        <dbReference type="EMBL" id="KDQ11670.1"/>
    </source>
</evidence>
<keyword evidence="2" id="KW-0472">Membrane</keyword>
<keyword evidence="2" id="KW-1133">Transmembrane helix</keyword>
<dbReference type="AlphaFoldDB" id="A0A067MAE2"/>
<keyword evidence="1" id="KW-0853">WD repeat</keyword>
<evidence type="ECO:0000313" key="4">
    <source>
        <dbReference type="Proteomes" id="UP000027195"/>
    </source>
</evidence>
<dbReference type="STRING" id="930990.A0A067MAE2"/>